<evidence type="ECO:0000313" key="2">
    <source>
        <dbReference type="EMBL" id="GCC24807.1"/>
    </source>
</evidence>
<dbReference type="InterPro" id="IPR031380">
    <property type="entry name" value="SIX6OS1"/>
</dbReference>
<organism evidence="2 3">
    <name type="scientific">Chiloscyllium punctatum</name>
    <name type="common">Brownbanded bambooshark</name>
    <name type="synonym">Hemiscyllium punctatum</name>
    <dbReference type="NCBI Taxonomy" id="137246"/>
    <lineage>
        <taxon>Eukaryota</taxon>
        <taxon>Metazoa</taxon>
        <taxon>Chordata</taxon>
        <taxon>Craniata</taxon>
        <taxon>Vertebrata</taxon>
        <taxon>Chondrichthyes</taxon>
        <taxon>Elasmobranchii</taxon>
        <taxon>Galeomorphii</taxon>
        <taxon>Galeoidea</taxon>
        <taxon>Orectolobiformes</taxon>
        <taxon>Hemiscylliidae</taxon>
        <taxon>Chiloscyllium</taxon>
    </lineage>
</organism>
<proteinExistence type="predicted"/>
<keyword evidence="3" id="KW-1185">Reference proteome</keyword>
<dbReference type="OMA" id="PANQFEF"/>
<dbReference type="Proteomes" id="UP000287033">
    <property type="component" value="Unassembled WGS sequence"/>
</dbReference>
<evidence type="ECO:0000256" key="1">
    <source>
        <dbReference type="SAM" id="MobiDB-lite"/>
    </source>
</evidence>
<dbReference type="EMBL" id="BEZZ01000067">
    <property type="protein sequence ID" value="GCC24807.1"/>
    <property type="molecule type" value="Genomic_DNA"/>
</dbReference>
<name>A0A401S326_CHIPU</name>
<feature type="region of interest" description="Disordered" evidence="1">
    <location>
        <begin position="32"/>
        <end position="51"/>
    </location>
</feature>
<sequence>MGSRALRYVAVPFGQGPEKGHSSNITSNLLSSQKDVGMDSPSNGQPFTFSFQSDMSSNNFGNSKDEFSFGFSFGQDQKSSQPGLFKFF</sequence>
<gene>
    <name evidence="2" type="ORF">chiPu_0003209</name>
</gene>
<comment type="caution">
    <text evidence="2">The sequence shown here is derived from an EMBL/GenBank/DDBJ whole genome shotgun (WGS) entry which is preliminary data.</text>
</comment>
<dbReference type="OrthoDB" id="8961345at2759"/>
<reference evidence="2 3" key="1">
    <citation type="journal article" date="2018" name="Nat. Ecol. Evol.">
        <title>Shark genomes provide insights into elasmobranch evolution and the origin of vertebrates.</title>
        <authorList>
            <person name="Hara Y"/>
            <person name="Yamaguchi K"/>
            <person name="Onimaru K"/>
            <person name="Kadota M"/>
            <person name="Koyanagi M"/>
            <person name="Keeley SD"/>
            <person name="Tatsumi K"/>
            <person name="Tanaka K"/>
            <person name="Motone F"/>
            <person name="Kageyama Y"/>
            <person name="Nozu R"/>
            <person name="Adachi N"/>
            <person name="Nishimura O"/>
            <person name="Nakagawa R"/>
            <person name="Tanegashima C"/>
            <person name="Kiyatake I"/>
            <person name="Matsumoto R"/>
            <person name="Murakumo K"/>
            <person name="Nishida K"/>
            <person name="Terakita A"/>
            <person name="Kuratani S"/>
            <person name="Sato K"/>
            <person name="Hyodo S Kuraku.S."/>
        </authorList>
    </citation>
    <scope>NUCLEOTIDE SEQUENCE [LARGE SCALE GENOMIC DNA]</scope>
</reference>
<protein>
    <submittedName>
        <fullName evidence="2">Uncharacterized protein</fullName>
    </submittedName>
</protein>
<dbReference type="AlphaFoldDB" id="A0A401S326"/>
<dbReference type="Pfam" id="PF15676">
    <property type="entry name" value="S6OS1"/>
    <property type="match status" value="1"/>
</dbReference>
<accession>A0A401S326</accession>
<evidence type="ECO:0000313" key="3">
    <source>
        <dbReference type="Proteomes" id="UP000287033"/>
    </source>
</evidence>